<dbReference type="PANTHER" id="PTHR30624:SF0">
    <property type="entry name" value="METALLOPROTEASE SLR0863"/>
    <property type="match status" value="1"/>
</dbReference>
<evidence type="ECO:0000313" key="9">
    <source>
        <dbReference type="Proteomes" id="UP000266720"/>
    </source>
</evidence>
<keyword evidence="2" id="KW-0645">Protease</keyword>
<keyword evidence="3" id="KW-0378">Hydrolase</keyword>
<dbReference type="EMBL" id="CP007493">
    <property type="protein sequence ID" value="AJB42346.1"/>
    <property type="molecule type" value="Genomic_DNA"/>
</dbReference>
<dbReference type="PIRSF" id="PIRSF004919">
    <property type="entry name" value="TldD"/>
    <property type="match status" value="1"/>
</dbReference>
<dbReference type="InterPro" id="IPR051463">
    <property type="entry name" value="Peptidase_U62_metallo"/>
</dbReference>
<gene>
    <name evidence="8" type="ORF">TCARB_1300</name>
</gene>
<evidence type="ECO:0000256" key="2">
    <source>
        <dbReference type="ARBA" id="ARBA00022670"/>
    </source>
</evidence>
<dbReference type="InterPro" id="IPR025502">
    <property type="entry name" value="TldD"/>
</dbReference>
<evidence type="ECO:0000256" key="3">
    <source>
        <dbReference type="ARBA" id="ARBA00022801"/>
    </source>
</evidence>
<proteinExistence type="inferred from homology"/>
<dbReference type="PANTHER" id="PTHR30624">
    <property type="entry name" value="UNCHARACTERIZED PROTEIN TLDD AND PMBA"/>
    <property type="match status" value="1"/>
</dbReference>
<dbReference type="InterPro" id="IPR045569">
    <property type="entry name" value="Metalloprtase-TldD/E_C"/>
</dbReference>
<protein>
    <submittedName>
        <fullName evidence="8">TldD protein, part of TldE/TldD proteolytic complex</fullName>
    </submittedName>
</protein>
<feature type="domain" description="Metalloprotease TldD/E central" evidence="7">
    <location>
        <begin position="113"/>
        <end position="220"/>
    </location>
</feature>
<dbReference type="InterPro" id="IPR002510">
    <property type="entry name" value="Metalloprtase-TldD/E_N"/>
</dbReference>
<dbReference type="Proteomes" id="UP000266720">
    <property type="component" value="Chromosome"/>
</dbReference>
<dbReference type="GO" id="GO:0006508">
    <property type="term" value="P:proteolysis"/>
    <property type="evidence" value="ECO:0007669"/>
    <property type="project" value="UniProtKB-KW"/>
</dbReference>
<dbReference type="InterPro" id="IPR036059">
    <property type="entry name" value="TldD/PmbA_sf"/>
</dbReference>
<keyword evidence="4" id="KW-0482">Metalloprotease</keyword>
<organism evidence="8 9">
    <name type="scientific">Thermofilum adornatum 1505</name>
    <dbReference type="NCBI Taxonomy" id="697581"/>
    <lineage>
        <taxon>Archaea</taxon>
        <taxon>Thermoproteota</taxon>
        <taxon>Thermoprotei</taxon>
        <taxon>Thermofilales</taxon>
        <taxon>Thermofilaceae</taxon>
        <taxon>Thermofilum</taxon>
    </lineage>
</organism>
<name>A0A3G1A634_9CREN</name>
<dbReference type="Pfam" id="PF01523">
    <property type="entry name" value="PmbA_TldD_1st"/>
    <property type="match status" value="1"/>
</dbReference>
<evidence type="ECO:0000256" key="1">
    <source>
        <dbReference type="ARBA" id="ARBA00005836"/>
    </source>
</evidence>
<dbReference type="Gene3D" id="3.30.2290.10">
    <property type="entry name" value="PmbA/TldD superfamily"/>
    <property type="match status" value="1"/>
</dbReference>
<dbReference type="InterPro" id="IPR045570">
    <property type="entry name" value="Metalloprtase-TldD/E_cen_dom"/>
</dbReference>
<dbReference type="SUPFAM" id="SSF111283">
    <property type="entry name" value="Putative modulator of DNA gyrase, PmbA/TldD"/>
    <property type="match status" value="1"/>
</dbReference>
<dbReference type="GO" id="GO:0005829">
    <property type="term" value="C:cytosol"/>
    <property type="evidence" value="ECO:0007669"/>
    <property type="project" value="TreeGrafter"/>
</dbReference>
<evidence type="ECO:0000259" key="5">
    <source>
        <dbReference type="Pfam" id="PF01523"/>
    </source>
</evidence>
<dbReference type="AlphaFoldDB" id="A0A3G1A634"/>
<evidence type="ECO:0000256" key="4">
    <source>
        <dbReference type="ARBA" id="ARBA00023049"/>
    </source>
</evidence>
<dbReference type="RefSeq" id="WP_020961909.1">
    <property type="nucleotide sequence ID" value="NZ_CP007493.1"/>
</dbReference>
<feature type="domain" description="Metalloprotease TldD/E N-terminal" evidence="5">
    <location>
        <begin position="21"/>
        <end position="85"/>
    </location>
</feature>
<dbReference type="InterPro" id="IPR035068">
    <property type="entry name" value="TldD/PmbA_N"/>
</dbReference>
<feature type="domain" description="Metalloprotease TldD/E C-terminal" evidence="6">
    <location>
        <begin position="231"/>
        <end position="461"/>
    </location>
</feature>
<dbReference type="STRING" id="697581.TCARB_1300"/>
<dbReference type="Pfam" id="PF19290">
    <property type="entry name" value="PmbA_TldD_2nd"/>
    <property type="match status" value="1"/>
</dbReference>
<sequence length="463" mass="50169">MHEDIAQILFEKAGHLGASFAEVRFEDTTREFISYVNGRITSLGNQKTKGASIRVIYEGGLGFASTYDLSRDGLLKALEEAVKIARSLSGSGKKLATVEPYKKSFKIENVKNHPSQAELTEKIGLVKRIYSYLSERKVSSSIARYGSYYGVIEVYTSDGLHVSAERLVTGISATAVIRENGKVGDSTETYGASLGLEAFTGENSPENIAEKAYENARLALKASRPPAGLQTVITRPELTGVFAHESFGHLTEGDGIFAGSSPLVGRLGEKLASEQVTIVDSGYDERGGYVFLADDEGVPTRRTVLVEKGILKGYLHSRESAALTGMEPTGNGRAQSFEHDVIVRMRNTFFEAGNWKEEEIIADTKNGLLLDKPAGGQVEEDGTFTFNARIGFIIENGEIKEPVRDVVLAGNILEMLRYIDAVGKNVEISTSPFGGCGKWGQWVHVGDGGPTLRVSRLLVGGEK</sequence>
<dbReference type="GeneID" id="25406711"/>
<dbReference type="Pfam" id="PF19289">
    <property type="entry name" value="PmbA_TldD_3rd"/>
    <property type="match status" value="1"/>
</dbReference>
<dbReference type="GeneID" id="16572861"/>
<comment type="similarity">
    <text evidence="1">Belongs to the peptidase U62 family.</text>
</comment>
<dbReference type="GO" id="GO:0008237">
    <property type="term" value="F:metallopeptidase activity"/>
    <property type="evidence" value="ECO:0007669"/>
    <property type="project" value="UniProtKB-KW"/>
</dbReference>
<reference evidence="9" key="1">
    <citation type="book" date="2010" name="EXTREMOPHILES" publisher="0:0-0">
        <title>Complete genome sequences of ten hyperthermophilic archaea reveal their metabolic capabilities and possible ecological roles.</title>
        <editorList>
            <person name="?"/>
        </editorList>
        <authorList>
            <person name="Ravin N.V."/>
            <person name="Mardanov A.V."/>
            <person name="Bonch-Osmolovskaya E.A."/>
            <person name="Skryabin K.G."/>
        </authorList>
    </citation>
    <scope>NUCLEOTIDE SEQUENCE [LARGE SCALE GENOMIC DNA]</scope>
    <source>
        <strain evidence="9">1505</strain>
    </source>
</reference>
<accession>A0A3G1A634</accession>
<evidence type="ECO:0000259" key="6">
    <source>
        <dbReference type="Pfam" id="PF19289"/>
    </source>
</evidence>
<evidence type="ECO:0000313" key="8">
    <source>
        <dbReference type="EMBL" id="AJB42346.1"/>
    </source>
</evidence>
<evidence type="ECO:0000259" key="7">
    <source>
        <dbReference type="Pfam" id="PF19290"/>
    </source>
</evidence>
<dbReference type="KEGG" id="tcb:TCARB_1300"/>